<evidence type="ECO:0000256" key="1">
    <source>
        <dbReference type="ARBA" id="ARBA00001971"/>
    </source>
</evidence>
<dbReference type="PRINTS" id="PR00385">
    <property type="entry name" value="P450"/>
</dbReference>
<dbReference type="GO" id="GO:0016705">
    <property type="term" value="F:oxidoreductase activity, acting on paired donors, with incorporation or reduction of molecular oxygen"/>
    <property type="evidence" value="ECO:0007669"/>
    <property type="project" value="InterPro"/>
</dbReference>
<dbReference type="SUPFAM" id="SSF48264">
    <property type="entry name" value="Cytochrome P450"/>
    <property type="match status" value="1"/>
</dbReference>
<keyword evidence="4" id="KW-0503">Monooxygenase</keyword>
<comment type="cofactor">
    <cofactor evidence="1 3">
        <name>heme</name>
        <dbReference type="ChEBI" id="CHEBI:30413"/>
    </cofactor>
</comment>
<dbReference type="PANTHER" id="PTHR24305">
    <property type="entry name" value="CYTOCHROME P450"/>
    <property type="match status" value="1"/>
</dbReference>
<dbReference type="InterPro" id="IPR002401">
    <property type="entry name" value="Cyt_P450_E_grp-I"/>
</dbReference>
<evidence type="ECO:0000256" key="4">
    <source>
        <dbReference type="RuleBase" id="RU000461"/>
    </source>
</evidence>
<keyword evidence="3 4" id="KW-0408">Iron</keyword>
<evidence type="ECO:0000313" key="5">
    <source>
        <dbReference type="EMBL" id="RAK42892.1"/>
    </source>
</evidence>
<dbReference type="Gene3D" id="1.10.630.10">
    <property type="entry name" value="Cytochrome P450"/>
    <property type="match status" value="1"/>
</dbReference>
<dbReference type="AlphaFoldDB" id="A0A327ZJ88"/>
<dbReference type="GO" id="GO:0005506">
    <property type="term" value="F:iron ion binding"/>
    <property type="evidence" value="ECO:0007669"/>
    <property type="project" value="InterPro"/>
</dbReference>
<name>A0A327ZJ88_9ACTN</name>
<evidence type="ECO:0000256" key="3">
    <source>
        <dbReference type="PIRSR" id="PIRSR602401-1"/>
    </source>
</evidence>
<accession>A0A327ZJ88</accession>
<dbReference type="Pfam" id="PF00067">
    <property type="entry name" value="p450"/>
    <property type="match status" value="1"/>
</dbReference>
<dbReference type="PRINTS" id="PR00463">
    <property type="entry name" value="EP450I"/>
</dbReference>
<dbReference type="OrthoDB" id="9764248at2"/>
<protein>
    <submittedName>
        <fullName evidence="5">Cytochrome P450</fullName>
    </submittedName>
</protein>
<dbReference type="GO" id="GO:0004497">
    <property type="term" value="F:monooxygenase activity"/>
    <property type="evidence" value="ECO:0007669"/>
    <property type="project" value="UniProtKB-KW"/>
</dbReference>
<sequence>MSAGCPETVLAQNLITFADLPGPPSLPLVGNKLALARAGGPNHAFQQWCDRYGPTYRLRLPAPTVVTADPLLVDQVLKQRPETFRRSPRVTSTLQGLGIHGVFTAEASEWHRLRRVATRSLNAAHLNTYFDTMTRTAERVRRRWHDAAATGERIDVLDEMMRYTLDVTVGLAVGHDLNAVENRDGGLPARLPELFPEIGRRLYAPLPYWKFLNGARRRRLAETMSELDALVAEQFQVAKARVAGGASPANFLEALAAPVDGEPELSHAELVGNVLTMLLAGEDTTSATAAWTLHYLANDPQMLRRVRAEAQTVLGDRPFAGDPGTLRKLELAGAAVREAVRMRPVAPYLAMQALHDVVLTGQDGPLRIDSGTIVFVLLSRGARHDTDRFGEPDEFRPQRWLGADPEATGGTAPFLPFGGGPRFCPGRNLAIVETTLVTSMLCREFDLEPDTTTGSVGERTAFSVFPTNLFVRARLPQPANPE</sequence>
<comment type="caution">
    <text evidence="5">The sequence shown here is derived from an EMBL/GenBank/DDBJ whole genome shotgun (WGS) entry which is preliminary data.</text>
</comment>
<dbReference type="GO" id="GO:0020037">
    <property type="term" value="F:heme binding"/>
    <property type="evidence" value="ECO:0007669"/>
    <property type="project" value="InterPro"/>
</dbReference>
<keyword evidence="3 4" id="KW-0349">Heme</keyword>
<keyword evidence="3 4" id="KW-0479">Metal-binding</keyword>
<evidence type="ECO:0000313" key="6">
    <source>
        <dbReference type="Proteomes" id="UP000249341"/>
    </source>
</evidence>
<reference evidence="5 6" key="1">
    <citation type="submission" date="2018-06" db="EMBL/GenBank/DDBJ databases">
        <title>Genomic Encyclopedia of Type Strains, Phase III (KMG-III): the genomes of soil and plant-associated and newly described type strains.</title>
        <authorList>
            <person name="Whitman W."/>
        </authorList>
    </citation>
    <scope>NUCLEOTIDE SEQUENCE [LARGE SCALE GENOMIC DNA]</scope>
    <source>
        <strain evidence="5 6">CGMCC 4.7090</strain>
    </source>
</reference>
<dbReference type="InterPro" id="IPR050121">
    <property type="entry name" value="Cytochrome_P450_monoxygenase"/>
</dbReference>
<feature type="binding site" description="axial binding residue" evidence="3">
    <location>
        <position position="424"/>
    </location>
    <ligand>
        <name>heme</name>
        <dbReference type="ChEBI" id="CHEBI:30413"/>
    </ligand>
    <ligandPart>
        <name>Fe</name>
        <dbReference type="ChEBI" id="CHEBI:18248"/>
    </ligandPart>
</feature>
<dbReference type="PANTHER" id="PTHR24305:SF166">
    <property type="entry name" value="CYTOCHROME P450 12A4, MITOCHONDRIAL-RELATED"/>
    <property type="match status" value="1"/>
</dbReference>
<keyword evidence="6" id="KW-1185">Reference proteome</keyword>
<proteinExistence type="inferred from homology"/>
<keyword evidence="4" id="KW-0560">Oxidoreductase</keyword>
<dbReference type="InterPro" id="IPR036396">
    <property type="entry name" value="Cyt_P450_sf"/>
</dbReference>
<dbReference type="Proteomes" id="UP000249341">
    <property type="component" value="Unassembled WGS sequence"/>
</dbReference>
<dbReference type="PROSITE" id="PS00086">
    <property type="entry name" value="CYTOCHROME_P450"/>
    <property type="match status" value="1"/>
</dbReference>
<comment type="similarity">
    <text evidence="2 4">Belongs to the cytochrome P450 family.</text>
</comment>
<gene>
    <name evidence="5" type="ORF">B0I29_10122</name>
</gene>
<dbReference type="InterPro" id="IPR001128">
    <property type="entry name" value="Cyt_P450"/>
</dbReference>
<dbReference type="InterPro" id="IPR017972">
    <property type="entry name" value="Cyt_P450_CS"/>
</dbReference>
<dbReference type="EMBL" id="QLMJ01000001">
    <property type="protein sequence ID" value="RAK42892.1"/>
    <property type="molecule type" value="Genomic_DNA"/>
</dbReference>
<organism evidence="5 6">
    <name type="scientific">Actinoplanes lutulentus</name>
    <dbReference type="NCBI Taxonomy" id="1287878"/>
    <lineage>
        <taxon>Bacteria</taxon>
        <taxon>Bacillati</taxon>
        <taxon>Actinomycetota</taxon>
        <taxon>Actinomycetes</taxon>
        <taxon>Micromonosporales</taxon>
        <taxon>Micromonosporaceae</taxon>
        <taxon>Actinoplanes</taxon>
    </lineage>
</organism>
<evidence type="ECO:0000256" key="2">
    <source>
        <dbReference type="ARBA" id="ARBA00010617"/>
    </source>
</evidence>